<reference evidence="2 3" key="1">
    <citation type="journal article" date="2016" name="Nat. Commun.">
        <title>Thousands of microbial genomes shed light on interconnected biogeochemical processes in an aquifer system.</title>
        <authorList>
            <person name="Anantharaman K."/>
            <person name="Brown C.T."/>
            <person name="Hug L.A."/>
            <person name="Sharon I."/>
            <person name="Castelle C.J."/>
            <person name="Probst A.J."/>
            <person name="Thomas B.C."/>
            <person name="Singh A."/>
            <person name="Wilkins M.J."/>
            <person name="Karaoz U."/>
            <person name="Brodie E.L."/>
            <person name="Williams K.H."/>
            <person name="Hubbard S.S."/>
            <person name="Banfield J.F."/>
        </authorList>
    </citation>
    <scope>NUCLEOTIDE SEQUENCE [LARGE SCALE GENOMIC DNA]</scope>
</reference>
<dbReference type="STRING" id="1798492.A3C89_01755"/>
<accession>A0A1F6DCT6</accession>
<dbReference type="InterPro" id="IPR053737">
    <property type="entry name" value="Type_II_TA_Toxin"/>
</dbReference>
<evidence type="ECO:0000313" key="3">
    <source>
        <dbReference type="Proteomes" id="UP000178794"/>
    </source>
</evidence>
<dbReference type="PANTHER" id="PTHR35810:SF1">
    <property type="entry name" value="CYTOPLASMIC PROTEIN"/>
    <property type="match status" value="1"/>
</dbReference>
<sequence length="328" mass="36649">MTKSKKDIASTEVGLILYQGKSGDIELRGDFTRETVWATLDQIAYVFERDKSVISRHFKNIFSENELERDAVVAKNATTAADGKIYQVEYYNLDAILSVGYRVNSKAATMFRQWATKTLRAHLVDGYTINRARVGQNYDAFMKAVANVQSVLPEHVVLDPKQVLELIKEFASTWMSLDAYDKNALKPVGSTKKAAKLTADELWVAIGELRTALMKKGEATDLFARERHKEGLSGIVGNVMQSFGGKHVYVTTEEKAAHLLYFMVKNHPFSDGNKRSGAFAFVWFLRKTKVKGAHNINPAALTALTLLVAESNPKDKELIVALVTQLLR</sequence>
<dbReference type="PANTHER" id="PTHR35810">
    <property type="entry name" value="CYTOPLASMIC PROTEIN-RELATED"/>
    <property type="match status" value="1"/>
</dbReference>
<proteinExistence type="predicted"/>
<evidence type="ECO:0000313" key="2">
    <source>
        <dbReference type="EMBL" id="OGG59181.1"/>
    </source>
</evidence>
<dbReference type="Gene3D" id="1.20.120.1870">
    <property type="entry name" value="Fic/DOC protein, Fido domain"/>
    <property type="match status" value="1"/>
</dbReference>
<dbReference type="Pfam" id="PF13310">
    <property type="entry name" value="Virulence_RhuM"/>
    <property type="match status" value="1"/>
</dbReference>
<protein>
    <submittedName>
        <fullName evidence="2">Death-on-curing protein</fullName>
    </submittedName>
</protein>
<dbReference type="AlphaFoldDB" id="A0A1F6DCT6"/>
<dbReference type="InterPro" id="IPR003812">
    <property type="entry name" value="Fido"/>
</dbReference>
<comment type="caution">
    <text evidence="2">The sequence shown here is derived from an EMBL/GenBank/DDBJ whole genome shotgun (WGS) entry which is preliminary data.</text>
</comment>
<dbReference type="PROSITE" id="PS51459">
    <property type="entry name" value="FIDO"/>
    <property type="match status" value="1"/>
</dbReference>
<dbReference type="EMBL" id="MFLF01000020">
    <property type="protein sequence ID" value="OGG59181.1"/>
    <property type="molecule type" value="Genomic_DNA"/>
</dbReference>
<feature type="domain" description="Fido" evidence="1">
    <location>
        <begin position="180"/>
        <end position="328"/>
    </location>
</feature>
<organism evidence="2 3">
    <name type="scientific">Candidatus Kaiserbacteria bacterium RIFCSPHIGHO2_02_FULL_50_50</name>
    <dbReference type="NCBI Taxonomy" id="1798492"/>
    <lineage>
        <taxon>Bacteria</taxon>
        <taxon>Candidatus Kaiseribacteriota</taxon>
    </lineage>
</organism>
<evidence type="ECO:0000259" key="1">
    <source>
        <dbReference type="PROSITE" id="PS51459"/>
    </source>
</evidence>
<dbReference type="InterPro" id="IPR011204">
    <property type="entry name" value="Virulence_RhuM-like"/>
</dbReference>
<dbReference type="InterPro" id="IPR036597">
    <property type="entry name" value="Fido-like_dom_sf"/>
</dbReference>
<dbReference type="Proteomes" id="UP000178794">
    <property type="component" value="Unassembled WGS sequence"/>
</dbReference>
<name>A0A1F6DCT6_9BACT</name>
<gene>
    <name evidence="2" type="ORF">A3C89_01755</name>
</gene>
<dbReference type="SUPFAM" id="SSF140931">
    <property type="entry name" value="Fic-like"/>
    <property type="match status" value="1"/>
</dbReference>
<dbReference type="Pfam" id="PF02661">
    <property type="entry name" value="Fic"/>
    <property type="match status" value="1"/>
</dbReference>